<organism evidence="1 2">
    <name type="scientific">Hibiscus sabdariffa</name>
    <name type="common">roselle</name>
    <dbReference type="NCBI Taxonomy" id="183260"/>
    <lineage>
        <taxon>Eukaryota</taxon>
        <taxon>Viridiplantae</taxon>
        <taxon>Streptophyta</taxon>
        <taxon>Embryophyta</taxon>
        <taxon>Tracheophyta</taxon>
        <taxon>Spermatophyta</taxon>
        <taxon>Magnoliopsida</taxon>
        <taxon>eudicotyledons</taxon>
        <taxon>Gunneridae</taxon>
        <taxon>Pentapetalae</taxon>
        <taxon>rosids</taxon>
        <taxon>malvids</taxon>
        <taxon>Malvales</taxon>
        <taxon>Malvaceae</taxon>
        <taxon>Malvoideae</taxon>
        <taxon>Hibiscus</taxon>
    </lineage>
</organism>
<comment type="caution">
    <text evidence="1">The sequence shown here is derived from an EMBL/GenBank/DDBJ whole genome shotgun (WGS) entry which is preliminary data.</text>
</comment>
<keyword evidence="2" id="KW-1185">Reference proteome</keyword>
<dbReference type="EMBL" id="JBBPBN010000012">
    <property type="protein sequence ID" value="KAK9027044.1"/>
    <property type="molecule type" value="Genomic_DNA"/>
</dbReference>
<reference evidence="1 2" key="1">
    <citation type="journal article" date="2024" name="G3 (Bethesda)">
        <title>Genome assembly of Hibiscus sabdariffa L. provides insights into metabolisms of medicinal natural products.</title>
        <authorList>
            <person name="Kim T."/>
        </authorList>
    </citation>
    <scope>NUCLEOTIDE SEQUENCE [LARGE SCALE GENOMIC DNA]</scope>
    <source>
        <strain evidence="1">TK-2024</strain>
        <tissue evidence="1">Old leaves</tissue>
    </source>
</reference>
<protein>
    <submittedName>
        <fullName evidence="1">Uncharacterized protein</fullName>
    </submittedName>
</protein>
<proteinExistence type="predicted"/>
<dbReference type="Proteomes" id="UP001396334">
    <property type="component" value="Unassembled WGS sequence"/>
</dbReference>
<gene>
    <name evidence="1" type="ORF">V6N11_066893</name>
</gene>
<evidence type="ECO:0000313" key="1">
    <source>
        <dbReference type="EMBL" id="KAK9027044.1"/>
    </source>
</evidence>
<evidence type="ECO:0000313" key="2">
    <source>
        <dbReference type="Proteomes" id="UP001396334"/>
    </source>
</evidence>
<accession>A0ABR2SPH3</accession>
<name>A0ABR2SPH3_9ROSI</name>
<sequence>MEFRIEGILRGFNLADGTNPARALYIGALEVTKSSIRTGAVVLGFPDTTSIAIASDASGLSSAMAAQLV</sequence>